<dbReference type="InterPro" id="IPR032675">
    <property type="entry name" value="LRR_dom_sf"/>
</dbReference>
<dbReference type="Proteomes" id="UP001165160">
    <property type="component" value="Unassembled WGS sequence"/>
</dbReference>
<name>A0A9W7ETM8_9STRA</name>
<evidence type="ECO:0000256" key="1">
    <source>
        <dbReference type="SAM" id="MobiDB-lite"/>
    </source>
</evidence>
<keyword evidence="4" id="KW-1185">Reference proteome</keyword>
<organism evidence="3 4">
    <name type="scientific">Triparma verrucosa</name>
    <dbReference type="NCBI Taxonomy" id="1606542"/>
    <lineage>
        <taxon>Eukaryota</taxon>
        <taxon>Sar</taxon>
        <taxon>Stramenopiles</taxon>
        <taxon>Ochrophyta</taxon>
        <taxon>Bolidophyceae</taxon>
        <taxon>Parmales</taxon>
        <taxon>Triparmaceae</taxon>
        <taxon>Triparma</taxon>
    </lineage>
</organism>
<evidence type="ECO:0000256" key="2">
    <source>
        <dbReference type="SAM" id="Phobius"/>
    </source>
</evidence>
<dbReference type="AlphaFoldDB" id="A0A9W7ETM8"/>
<feature type="transmembrane region" description="Helical" evidence="2">
    <location>
        <begin position="256"/>
        <end position="275"/>
    </location>
</feature>
<keyword evidence="2" id="KW-0472">Membrane</keyword>
<feature type="region of interest" description="Disordered" evidence="1">
    <location>
        <begin position="1"/>
        <end position="35"/>
    </location>
</feature>
<dbReference type="SUPFAM" id="SSF52047">
    <property type="entry name" value="RNI-like"/>
    <property type="match status" value="1"/>
</dbReference>
<feature type="transmembrane region" description="Helical" evidence="2">
    <location>
        <begin position="211"/>
        <end position="235"/>
    </location>
</feature>
<feature type="compositionally biased region" description="Basic and acidic residues" evidence="1">
    <location>
        <begin position="425"/>
        <end position="439"/>
    </location>
</feature>
<evidence type="ECO:0000313" key="4">
    <source>
        <dbReference type="Proteomes" id="UP001165160"/>
    </source>
</evidence>
<dbReference type="InterPro" id="IPR005046">
    <property type="entry name" value="DUF285"/>
</dbReference>
<reference evidence="4" key="1">
    <citation type="journal article" date="2023" name="Commun. Biol.">
        <title>Genome analysis of Parmales, the sister group of diatoms, reveals the evolutionary specialization of diatoms from phago-mixotrophs to photoautotrophs.</title>
        <authorList>
            <person name="Ban H."/>
            <person name="Sato S."/>
            <person name="Yoshikawa S."/>
            <person name="Yamada K."/>
            <person name="Nakamura Y."/>
            <person name="Ichinomiya M."/>
            <person name="Sato N."/>
            <person name="Blanc-Mathieu R."/>
            <person name="Endo H."/>
            <person name="Kuwata A."/>
            <person name="Ogata H."/>
        </authorList>
    </citation>
    <scope>NUCLEOTIDE SEQUENCE [LARGE SCALE GENOMIC DNA]</scope>
    <source>
        <strain evidence="4">NIES 3699</strain>
    </source>
</reference>
<dbReference type="Gene3D" id="3.80.10.10">
    <property type="entry name" value="Ribonuclease Inhibitor"/>
    <property type="match status" value="1"/>
</dbReference>
<feature type="compositionally biased region" description="Polar residues" evidence="1">
    <location>
        <begin position="18"/>
        <end position="32"/>
    </location>
</feature>
<gene>
    <name evidence="3" type="ORF">TrVE_jg13098</name>
</gene>
<sequence>MAIKDDDTSESTSKTKTNPNSDIEAQTINPMSKESESLGDVALTNFHEKVEEGADTAQTKILGAVDKATGGGIGQSKVKEPDKGRATFDILVQCCCTLAAFYQYWTSPTVNYLGIHPFSDHVSYECKAIYFTSVVMYKPATLSLWVVLMATSHLTYWRRVKSIPLKKQKNIDLGIPELPSNYLSAAIVWTTFFLYFCWLVVAVYFLPLLFLFFPVTLGLLYGVPVGLMEIPIMAIKMFCKWRDIKGVDTSLLQMKVMAAATVVTVVCAMGFKAFYVTPDPELWLAVLEDEVDELIKEVGESLLILKQILVLDFNFDISLSLGWPSKLEFPEQFPLLASAGLLGTQYLSVAFLFFYRRWKIEKWGEEWADNPGGLNRKVETAFEFLTLRVSAGVVAEAKRKNDDRLVAPIERKIEQKRTGLHRASLGRDRQGSELKRAEKKAEESDTALVELKKKKAGIEADHIYMTTLKNFLINNPDLKELDLSGSIFLEGVPEELSSMKELKHVNFNGCESLNGTVVLPAGVDNLPEEAFRGCERLDGFKMLAPIVDIKDIGENAFLGCKQLLRGNGHEEESYNQQVVIQSLRKKGMLKVRSNFKFTDENIKEKVKLWLKDEKACQEKCGHIMTWDVSEVTNMSELFKDATAFNEDLSYWDVSKVTKMDSMFESAGSFKGKGIGKWNVSNVTSMVKAFKDTLAFREEGIGGWKVDNVELMNDIFEGAALDLEKVEGWKMEEKFGHSFKTNESLKAATGS</sequence>
<dbReference type="Pfam" id="PF03382">
    <property type="entry name" value="DUF285"/>
    <property type="match status" value="1"/>
</dbReference>
<feature type="transmembrane region" description="Helical" evidence="2">
    <location>
        <begin position="181"/>
        <end position="205"/>
    </location>
</feature>
<protein>
    <submittedName>
        <fullName evidence="3">Uncharacterized protein</fullName>
    </submittedName>
</protein>
<feature type="transmembrane region" description="Helical" evidence="2">
    <location>
        <begin position="333"/>
        <end position="355"/>
    </location>
</feature>
<keyword evidence="2" id="KW-1133">Transmembrane helix</keyword>
<feature type="region of interest" description="Disordered" evidence="1">
    <location>
        <begin position="420"/>
        <end position="439"/>
    </location>
</feature>
<proteinExistence type="predicted"/>
<evidence type="ECO:0000313" key="3">
    <source>
        <dbReference type="EMBL" id="GMH89458.1"/>
    </source>
</evidence>
<comment type="caution">
    <text evidence="3">The sequence shown here is derived from an EMBL/GenBank/DDBJ whole genome shotgun (WGS) entry which is preliminary data.</text>
</comment>
<keyword evidence="2" id="KW-0812">Transmembrane</keyword>
<accession>A0A9W7ETM8</accession>
<dbReference type="EMBL" id="BRXX01000094">
    <property type="protein sequence ID" value="GMH89458.1"/>
    <property type="molecule type" value="Genomic_DNA"/>
</dbReference>